<dbReference type="PANTHER" id="PTHR43077">
    <property type="entry name" value="TRANSPORT PERMEASE YVFS-RELATED"/>
    <property type="match status" value="1"/>
</dbReference>
<evidence type="ECO:0000256" key="4">
    <source>
        <dbReference type="ARBA" id="ARBA00023136"/>
    </source>
</evidence>
<dbReference type="InterPro" id="IPR051328">
    <property type="entry name" value="T7SS_ABC-Transporter"/>
</dbReference>
<keyword evidence="8" id="KW-1185">Reference proteome</keyword>
<feature type="transmembrane region" description="Helical" evidence="5">
    <location>
        <begin position="903"/>
        <end position="924"/>
    </location>
</feature>
<evidence type="ECO:0000256" key="6">
    <source>
        <dbReference type="SAM" id="SignalP"/>
    </source>
</evidence>
<evidence type="ECO:0000313" key="7">
    <source>
        <dbReference type="EMBL" id="NYD74719.1"/>
    </source>
</evidence>
<dbReference type="GO" id="GO:0016020">
    <property type="term" value="C:membrane"/>
    <property type="evidence" value="ECO:0007669"/>
    <property type="project" value="UniProtKB-SubCell"/>
</dbReference>
<keyword evidence="3 5" id="KW-1133">Transmembrane helix</keyword>
<organism evidence="7 8">
    <name type="scientific">Leifsonia soli</name>
    <dbReference type="NCBI Taxonomy" id="582665"/>
    <lineage>
        <taxon>Bacteria</taxon>
        <taxon>Bacillati</taxon>
        <taxon>Actinomycetota</taxon>
        <taxon>Actinomycetes</taxon>
        <taxon>Micrococcales</taxon>
        <taxon>Microbacteriaceae</taxon>
        <taxon>Leifsonia</taxon>
    </lineage>
</organism>
<name>A0A852SZX7_9MICO</name>
<comment type="caution">
    <text evidence="7">The sequence shown here is derived from an EMBL/GenBank/DDBJ whole genome shotgun (WGS) entry which is preliminary data.</text>
</comment>
<comment type="subcellular location">
    <subcellularLocation>
        <location evidence="1">Membrane</location>
        <topology evidence="1">Multi-pass membrane protein</topology>
    </subcellularLocation>
</comment>
<keyword evidence="6" id="KW-0732">Signal</keyword>
<evidence type="ECO:0000256" key="1">
    <source>
        <dbReference type="ARBA" id="ARBA00004141"/>
    </source>
</evidence>
<evidence type="ECO:0000256" key="2">
    <source>
        <dbReference type="ARBA" id="ARBA00022692"/>
    </source>
</evidence>
<gene>
    <name evidence="7" type="ORF">BJ963_002238</name>
</gene>
<reference evidence="7 8" key="1">
    <citation type="submission" date="2020-07" db="EMBL/GenBank/DDBJ databases">
        <title>Sequencing the genomes of 1000 actinobacteria strains.</title>
        <authorList>
            <person name="Klenk H.-P."/>
        </authorList>
    </citation>
    <scope>NUCLEOTIDE SEQUENCE [LARGE SCALE GENOMIC DNA]</scope>
    <source>
        <strain evidence="7 8">DSM 23871</strain>
    </source>
</reference>
<keyword evidence="2 5" id="KW-0812">Transmembrane</keyword>
<evidence type="ECO:0000313" key="8">
    <source>
        <dbReference type="Proteomes" id="UP000589620"/>
    </source>
</evidence>
<feature type="chain" id="PRO_5032855314" evidence="6">
    <location>
        <begin position="27"/>
        <end position="938"/>
    </location>
</feature>
<dbReference type="EMBL" id="JACCBJ010000001">
    <property type="protein sequence ID" value="NYD74719.1"/>
    <property type="molecule type" value="Genomic_DNA"/>
</dbReference>
<keyword evidence="4 5" id="KW-0472">Membrane</keyword>
<evidence type="ECO:0000256" key="5">
    <source>
        <dbReference type="SAM" id="Phobius"/>
    </source>
</evidence>
<dbReference type="Proteomes" id="UP000589620">
    <property type="component" value="Unassembled WGS sequence"/>
</dbReference>
<dbReference type="RefSeq" id="WP_179456667.1">
    <property type="nucleotide sequence ID" value="NZ_BAAAPX010000001.1"/>
</dbReference>
<sequence>MLKKILIGLATLGVAGLLIASSSSVGAPGTSAGRSAPVIALVNEDEPASFNGTDYLFGTEFVGLVSNDSRYNWQVVSRGVAERAYSDGAVSAVIVLPRSFTHDILTLQDIDPTRAVIDYRVSPGDQLARQRLQNEVSTILHDFNTRVVEMYFASVAANVSGAQAGMESVVGRYSTLVETLGNDVRPQLTTTGEGHKRSESLAQILRSMNSAWIQAQNGFTTSTTGTLTSISGSLAARQPELSDYFSLQEQIAKTNVLNGTTAIGDQATSDRDYYDQAFAEHIRVLRSGDGTWSGLDGLSSADAGGTRTGALAELQKAVAGYDALAVAYNADVAEIAGSLEQQKQALEASSTRLAELTTRLFVEYFGITVAIDGGNHTGIDPSALSTDALARTALAERISRSFAAESSTASTRGTYEQEIAALVSHISTDQAAYTQLFETLGSATDLDPTLYENRLELIERYASANGIAGPALTVLRTAPSETEQIVTKTLPVTVPAGQSEQVEIQLPNTLTPSNVTVRVALPGASEPGADRTTIDPTTNIVTIDNTQRSEPVTVELGYTIDLHDLEGDTLLEYTAKNTETRPSPEVRSLGSDRYLLMPASAAAGAVAADYQATTSYLSDITAAANLLRFLYGAPGESETAFGAAVLADGEFRDHSADSVYKRYGVVPAATIEDRLDDRDVSDYRTLGIDNINAVLKELGTVATARAAIDQDITRLSQLNVTPSYFTSALQQLEAWYAAARTSVDAAPDLWAQKSNTVIQLTTAAWDGQEPGLSELYLDEKTGPALYQTLTQLVETSSRNAEAVAASARAIDDNSAQFDDLIAGVQRTQAETNTLLGTMDGTIAADNDGVAQSSAFSSRFSTVLANTRASGADPAKIYETFANPVAVKDSTPAAQADRGEAFDYRWIAIFLAGSLIGGLVAALVARRKRNPMRSENAGP</sequence>
<protein>
    <submittedName>
        <fullName evidence="7">YhgE/Pip-like protein</fullName>
    </submittedName>
</protein>
<proteinExistence type="predicted"/>
<dbReference type="PANTHER" id="PTHR43077:SF10">
    <property type="entry name" value="TRANSPORT PERMEASE PROTEIN"/>
    <property type="match status" value="1"/>
</dbReference>
<dbReference type="AlphaFoldDB" id="A0A852SZX7"/>
<accession>A0A852SZX7</accession>
<feature type="signal peptide" evidence="6">
    <location>
        <begin position="1"/>
        <end position="26"/>
    </location>
</feature>
<evidence type="ECO:0000256" key="3">
    <source>
        <dbReference type="ARBA" id="ARBA00022989"/>
    </source>
</evidence>